<reference evidence="1" key="1">
    <citation type="submission" date="2022-04" db="EMBL/GenBank/DDBJ databases">
        <title>Genome of the entomopathogenic fungus Entomophthora muscae.</title>
        <authorList>
            <person name="Elya C."/>
            <person name="Lovett B.R."/>
            <person name="Lee E."/>
            <person name="Macias A.M."/>
            <person name="Hajek A.E."/>
            <person name="De Bivort B.L."/>
            <person name="Kasson M.T."/>
            <person name="De Fine Licht H.H."/>
            <person name="Stajich J.E."/>
        </authorList>
    </citation>
    <scope>NUCLEOTIDE SEQUENCE</scope>
    <source>
        <strain evidence="1">Berkeley</strain>
    </source>
</reference>
<comment type="caution">
    <text evidence="1">The sequence shown here is derived from an EMBL/GenBank/DDBJ whole genome shotgun (WGS) entry which is preliminary data.</text>
</comment>
<proteinExistence type="predicted"/>
<name>A0ACC2SX62_9FUNG</name>
<protein>
    <submittedName>
        <fullName evidence="1">Uncharacterized protein</fullName>
    </submittedName>
</protein>
<dbReference type="EMBL" id="QTSX02004270">
    <property type="protein sequence ID" value="KAJ9066985.1"/>
    <property type="molecule type" value="Genomic_DNA"/>
</dbReference>
<sequence>MSTGRFISSPIKAYAAPGAQEPVRSNLEDTNAEAQVDKAASSQATPFFDPATGKFVNSVVNEPSQQKASVGYFDIKTGKFAVGPQGEPTTSDIKDNTAGAEKAIYPSNYLESTKTETTPTAEATYTANISEAAKAEEAPAPGVGYFDVATGRFVNGSQTTAGEQDGSNQLEVSSTTDTLANADAEVPSIDIQTPKKKKGSSGKKHSSKSKSKGKSKKKATQSDVAYEQDAAAINLNSNSLVDQMHTLRSLENQYSTESDSESCDEDSQDDPDSASSASTPMETEFTKAEPTKNPSLELPLFSKTSLAILIGIYMVASYNSSSKSSGSMLMIIPLLFLLVICVAVMNASAWIKYSKFGWRCNADMSITLFEDAEDLDSRCVTLTTTNILSILFLGIALISILAMTSVTSFYAVGSMTKEACCSGL</sequence>
<organism evidence="1 2">
    <name type="scientific">Entomophthora muscae</name>
    <dbReference type="NCBI Taxonomy" id="34485"/>
    <lineage>
        <taxon>Eukaryota</taxon>
        <taxon>Fungi</taxon>
        <taxon>Fungi incertae sedis</taxon>
        <taxon>Zoopagomycota</taxon>
        <taxon>Entomophthoromycotina</taxon>
        <taxon>Entomophthoromycetes</taxon>
        <taxon>Entomophthorales</taxon>
        <taxon>Entomophthoraceae</taxon>
        <taxon>Entomophthora</taxon>
    </lineage>
</organism>
<dbReference type="Proteomes" id="UP001165960">
    <property type="component" value="Unassembled WGS sequence"/>
</dbReference>
<keyword evidence="2" id="KW-1185">Reference proteome</keyword>
<evidence type="ECO:0000313" key="1">
    <source>
        <dbReference type="EMBL" id="KAJ9066985.1"/>
    </source>
</evidence>
<accession>A0ACC2SX62</accession>
<gene>
    <name evidence="1" type="ORF">DSO57_1004083</name>
</gene>
<evidence type="ECO:0000313" key="2">
    <source>
        <dbReference type="Proteomes" id="UP001165960"/>
    </source>
</evidence>